<keyword evidence="2" id="KW-1133">Transmembrane helix</keyword>
<name>A0A1H0RRE3_SELRU</name>
<dbReference type="EMBL" id="FNJQ01000013">
    <property type="protein sequence ID" value="SDP31546.1"/>
    <property type="molecule type" value="Genomic_DNA"/>
</dbReference>
<evidence type="ECO:0000313" key="4">
    <source>
        <dbReference type="EMBL" id="SDP31546.1"/>
    </source>
</evidence>
<gene>
    <name evidence="4" type="ORF">SAMN05216366_11348</name>
</gene>
<dbReference type="Proteomes" id="UP000182412">
    <property type="component" value="Unassembled WGS sequence"/>
</dbReference>
<proteinExistence type="inferred from homology"/>
<comment type="similarity">
    <text evidence="1">Belongs to the peptidase A24 family.</text>
</comment>
<dbReference type="OrthoDB" id="9789291at2"/>
<feature type="transmembrane region" description="Helical" evidence="2">
    <location>
        <begin position="166"/>
        <end position="188"/>
    </location>
</feature>
<dbReference type="GO" id="GO:0008168">
    <property type="term" value="F:methyltransferase activity"/>
    <property type="evidence" value="ECO:0007669"/>
    <property type="project" value="UniProtKB-KW"/>
</dbReference>
<dbReference type="PANTHER" id="PTHR30487:SF0">
    <property type="entry name" value="PREPILIN LEADER PEPTIDASE_N-METHYLTRANSFERASE-RELATED"/>
    <property type="match status" value="1"/>
</dbReference>
<sequence length="212" mass="22628">MLLTAKILLAIAAAVAGAIGGSRWIARLYQQSTEILSFPHEVQKQNRQRKRYLPAALGVLFAFYLLSAGTGVLSICLNLFYIFFLVIFTVTDFEQQVIFDKMLLPFALLGVVAAIIGEAGLISHLLAALGGGVLFLLLAILTRGGIGGGDIKLVAALGLWLGVSSLSHVVVVGFIGGGIGALIMMLFCHKKRTDTFAYGPYFTIAALLMLLL</sequence>
<dbReference type="GO" id="GO:0006465">
    <property type="term" value="P:signal peptide processing"/>
    <property type="evidence" value="ECO:0007669"/>
    <property type="project" value="TreeGrafter"/>
</dbReference>
<keyword evidence="4" id="KW-0808">Transferase</keyword>
<keyword evidence="2" id="KW-0472">Membrane</keyword>
<evidence type="ECO:0000256" key="1">
    <source>
        <dbReference type="ARBA" id="ARBA00005801"/>
    </source>
</evidence>
<feature type="transmembrane region" description="Helical" evidence="2">
    <location>
        <begin position="6"/>
        <end position="26"/>
    </location>
</feature>
<dbReference type="PANTHER" id="PTHR30487">
    <property type="entry name" value="TYPE 4 PREPILIN-LIKE PROTEINS LEADER PEPTIDE-PROCESSING ENZYME"/>
    <property type="match status" value="1"/>
</dbReference>
<dbReference type="InterPro" id="IPR000045">
    <property type="entry name" value="Prepilin_IV_endopep_pep"/>
</dbReference>
<reference evidence="4 5" key="1">
    <citation type="submission" date="2016-10" db="EMBL/GenBank/DDBJ databases">
        <authorList>
            <person name="de Groot N.N."/>
        </authorList>
    </citation>
    <scope>NUCLEOTIDE SEQUENCE [LARGE SCALE GENOMIC DNA]</scope>
    <source>
        <strain evidence="4 5">S137</strain>
    </source>
</reference>
<dbReference type="GO" id="GO:0032259">
    <property type="term" value="P:methylation"/>
    <property type="evidence" value="ECO:0007669"/>
    <property type="project" value="UniProtKB-KW"/>
</dbReference>
<keyword evidence="2" id="KW-0812">Transmembrane</keyword>
<dbReference type="AlphaFoldDB" id="A0A1H0RRE3"/>
<accession>A0A1H0RRE3</accession>
<protein>
    <submittedName>
        <fullName evidence="4">Leader peptidase (Prepilin peptidase) / N-methyltransferase</fullName>
    </submittedName>
</protein>
<dbReference type="InterPro" id="IPR050882">
    <property type="entry name" value="Prepilin_peptidase/N-MTase"/>
</dbReference>
<dbReference type="GO" id="GO:0005886">
    <property type="term" value="C:plasma membrane"/>
    <property type="evidence" value="ECO:0007669"/>
    <property type="project" value="TreeGrafter"/>
</dbReference>
<evidence type="ECO:0000256" key="2">
    <source>
        <dbReference type="SAM" id="Phobius"/>
    </source>
</evidence>
<organism evidence="4 5">
    <name type="scientific">Selenomonas ruminantium</name>
    <dbReference type="NCBI Taxonomy" id="971"/>
    <lineage>
        <taxon>Bacteria</taxon>
        <taxon>Bacillati</taxon>
        <taxon>Bacillota</taxon>
        <taxon>Negativicutes</taxon>
        <taxon>Selenomonadales</taxon>
        <taxon>Selenomonadaceae</taxon>
        <taxon>Selenomonas</taxon>
    </lineage>
</organism>
<feature type="transmembrane region" description="Helical" evidence="2">
    <location>
        <begin position="57"/>
        <end position="90"/>
    </location>
</feature>
<feature type="transmembrane region" description="Helical" evidence="2">
    <location>
        <begin position="102"/>
        <end position="121"/>
    </location>
</feature>
<keyword evidence="4" id="KW-0489">Methyltransferase</keyword>
<evidence type="ECO:0000259" key="3">
    <source>
        <dbReference type="Pfam" id="PF01478"/>
    </source>
</evidence>
<feature type="domain" description="Prepilin type IV endopeptidase peptidase" evidence="3">
    <location>
        <begin position="79"/>
        <end position="180"/>
    </location>
</feature>
<feature type="transmembrane region" description="Helical" evidence="2">
    <location>
        <begin position="126"/>
        <end position="146"/>
    </location>
</feature>
<dbReference type="Gene3D" id="1.20.120.1220">
    <property type="match status" value="1"/>
</dbReference>
<dbReference type="GO" id="GO:0004190">
    <property type="term" value="F:aspartic-type endopeptidase activity"/>
    <property type="evidence" value="ECO:0007669"/>
    <property type="project" value="InterPro"/>
</dbReference>
<evidence type="ECO:0000313" key="5">
    <source>
        <dbReference type="Proteomes" id="UP000182412"/>
    </source>
</evidence>
<dbReference type="Pfam" id="PF01478">
    <property type="entry name" value="Peptidase_A24"/>
    <property type="match status" value="1"/>
</dbReference>